<keyword evidence="3" id="KW-1185">Reference proteome</keyword>
<dbReference type="OrthoDB" id="5966659at2"/>
<comment type="caution">
    <text evidence="2">The sequence shown here is derived from an EMBL/GenBank/DDBJ whole genome shotgun (WGS) entry which is preliminary data.</text>
</comment>
<dbReference type="AlphaFoldDB" id="A0A4R5UCN9"/>
<proteinExistence type="predicted"/>
<keyword evidence="1" id="KW-1133">Transmembrane helix</keyword>
<keyword evidence="1" id="KW-0472">Membrane</keyword>
<dbReference type="Proteomes" id="UP000295543">
    <property type="component" value="Unassembled WGS sequence"/>
</dbReference>
<protein>
    <submittedName>
        <fullName evidence="2">Uncharacterized protein</fullName>
    </submittedName>
</protein>
<feature type="transmembrane region" description="Helical" evidence="1">
    <location>
        <begin position="29"/>
        <end position="49"/>
    </location>
</feature>
<evidence type="ECO:0000256" key="1">
    <source>
        <dbReference type="SAM" id="Phobius"/>
    </source>
</evidence>
<reference evidence="2 3" key="1">
    <citation type="submission" date="2019-03" db="EMBL/GenBank/DDBJ databases">
        <title>Luteimonas zhaokaii sp.nov., isolated from the rectal contents of Plateau pika in Yushu, Qinghai Province, China.</title>
        <authorList>
            <person name="Zhang G."/>
        </authorList>
    </citation>
    <scope>NUCLEOTIDE SEQUENCE [LARGE SCALE GENOMIC DNA]</scope>
    <source>
        <strain evidence="2 3">THG-MD21</strain>
    </source>
</reference>
<organism evidence="2 3">
    <name type="scientific">Luteimonas terrae</name>
    <dbReference type="NCBI Taxonomy" id="1530191"/>
    <lineage>
        <taxon>Bacteria</taxon>
        <taxon>Pseudomonadati</taxon>
        <taxon>Pseudomonadota</taxon>
        <taxon>Gammaproteobacteria</taxon>
        <taxon>Lysobacterales</taxon>
        <taxon>Lysobacteraceae</taxon>
        <taxon>Luteimonas</taxon>
    </lineage>
</organism>
<sequence>MNAHVDQGAIANTPVAGGQSVIGRFFDTLFGTVFLVLLAAGLIALTVTWQSTTLEFDGTNRLTVKQDRWWGLQPKTTVLEASPVDGWTIIDEDGGRRPLRAQSLRLPR</sequence>
<gene>
    <name evidence="2" type="ORF">E2F49_02970</name>
</gene>
<accession>A0A4R5UCN9</accession>
<evidence type="ECO:0000313" key="2">
    <source>
        <dbReference type="EMBL" id="TDK33028.1"/>
    </source>
</evidence>
<name>A0A4R5UCN9_9GAMM</name>
<evidence type="ECO:0000313" key="3">
    <source>
        <dbReference type="Proteomes" id="UP000295543"/>
    </source>
</evidence>
<dbReference type="EMBL" id="SMTG01000002">
    <property type="protein sequence ID" value="TDK33028.1"/>
    <property type="molecule type" value="Genomic_DNA"/>
</dbReference>
<dbReference type="RefSeq" id="WP_133392538.1">
    <property type="nucleotide sequence ID" value="NZ_SMTG01000002.1"/>
</dbReference>
<keyword evidence="1" id="KW-0812">Transmembrane</keyword>